<evidence type="ECO:0000259" key="5">
    <source>
        <dbReference type="PROSITE" id="PS50850"/>
    </source>
</evidence>
<evidence type="ECO:0000256" key="4">
    <source>
        <dbReference type="SAM" id="Phobius"/>
    </source>
</evidence>
<feature type="transmembrane region" description="Helical" evidence="4">
    <location>
        <begin position="135"/>
        <end position="153"/>
    </location>
</feature>
<dbReference type="Proteomes" id="UP000469011">
    <property type="component" value="Unassembled WGS sequence"/>
</dbReference>
<dbReference type="EMBL" id="JAAAMG010000044">
    <property type="protein sequence ID" value="NDW07902.1"/>
    <property type="molecule type" value="Genomic_DNA"/>
</dbReference>
<evidence type="ECO:0000256" key="3">
    <source>
        <dbReference type="ARBA" id="ARBA00023136"/>
    </source>
</evidence>
<keyword evidence="2 4" id="KW-1133">Transmembrane helix</keyword>
<dbReference type="RefSeq" id="WP_163466356.1">
    <property type="nucleotide sequence ID" value="NZ_JAAAMG010000044.1"/>
</dbReference>
<feature type="transmembrane region" description="Helical" evidence="4">
    <location>
        <begin position="268"/>
        <end position="288"/>
    </location>
</feature>
<evidence type="ECO:0000256" key="1">
    <source>
        <dbReference type="ARBA" id="ARBA00022692"/>
    </source>
</evidence>
<evidence type="ECO:0000313" key="6">
    <source>
        <dbReference type="EMBL" id="NDW07902.1"/>
    </source>
</evidence>
<feature type="transmembrane region" description="Helical" evidence="4">
    <location>
        <begin position="207"/>
        <end position="229"/>
    </location>
</feature>
<name>A0A6N9TBF3_9HYPH</name>
<evidence type="ECO:0000256" key="2">
    <source>
        <dbReference type="ARBA" id="ARBA00022989"/>
    </source>
</evidence>
<keyword evidence="3 4" id="KW-0472">Membrane</keyword>
<keyword evidence="7" id="KW-1185">Reference proteome</keyword>
<dbReference type="GO" id="GO:0022857">
    <property type="term" value="F:transmembrane transporter activity"/>
    <property type="evidence" value="ECO:0007669"/>
    <property type="project" value="InterPro"/>
</dbReference>
<dbReference type="CDD" id="cd17477">
    <property type="entry name" value="MFS_YcaD_like"/>
    <property type="match status" value="1"/>
</dbReference>
<dbReference type="Gene3D" id="1.20.1250.20">
    <property type="entry name" value="MFS general substrate transporter like domains"/>
    <property type="match status" value="2"/>
</dbReference>
<accession>A0A6N9TBF3</accession>
<feature type="transmembrane region" description="Helical" evidence="4">
    <location>
        <begin position="75"/>
        <end position="96"/>
    </location>
</feature>
<sequence length="337" mass="35997">MAHGVREVIASVKGLLVGGGAFIVGNSLLGLVLPLRMEVAGYSVTLTGMIMAAYYLGLAFGGLHAKRLILRIGHIRSFAVFAALTTVTTLVYSQAFTPTVWFILRILNGFCIAGLSTAIESWLNERSNNATRGRILGLYMLTFYLAVATGQTLVNVANIDGSELFILSACLIGLSLVPVALTSLNEPNLKQHRPLRMRDLYAASPDGFFGAGVAGLLVGSFYALGIVFARRIGLNVSDAALFMSVVVLGGFAFQLPVGILADRYDRRVVLAGALLMVGACWGLLARSIVTGSSFNALLVLAIGFGGAMSSVYPVCVASYGRIWVTWPIRRRVDWRLG</sequence>
<dbReference type="InterPro" id="IPR047200">
    <property type="entry name" value="MFS_YcaD-like"/>
</dbReference>
<dbReference type="PANTHER" id="PTHR23521">
    <property type="entry name" value="TRANSPORTER MFS SUPERFAMILY"/>
    <property type="match status" value="1"/>
</dbReference>
<comment type="caution">
    <text evidence="6">The sequence shown here is derived from an EMBL/GenBank/DDBJ whole genome shotgun (WGS) entry which is preliminary data.</text>
</comment>
<keyword evidence="1 4" id="KW-0812">Transmembrane</keyword>
<organism evidence="6 7">
    <name type="scientific">Jiella pacifica</name>
    <dbReference type="NCBI Taxonomy" id="2696469"/>
    <lineage>
        <taxon>Bacteria</taxon>
        <taxon>Pseudomonadati</taxon>
        <taxon>Pseudomonadota</taxon>
        <taxon>Alphaproteobacteria</taxon>
        <taxon>Hyphomicrobiales</taxon>
        <taxon>Aurantimonadaceae</taxon>
        <taxon>Jiella</taxon>
    </lineage>
</organism>
<feature type="transmembrane region" description="Helical" evidence="4">
    <location>
        <begin position="241"/>
        <end position="261"/>
    </location>
</feature>
<dbReference type="PROSITE" id="PS50850">
    <property type="entry name" value="MFS"/>
    <property type="match status" value="1"/>
</dbReference>
<dbReference type="InterPro" id="IPR020846">
    <property type="entry name" value="MFS_dom"/>
</dbReference>
<reference evidence="6 7" key="1">
    <citation type="submission" date="2020-01" db="EMBL/GenBank/DDBJ databases">
        <title>Jiella pacifica sp. nov.</title>
        <authorList>
            <person name="Xue Z."/>
            <person name="Zhu S."/>
            <person name="Chen J."/>
            <person name="Yang J."/>
        </authorList>
    </citation>
    <scope>NUCLEOTIDE SEQUENCE [LARGE SCALE GENOMIC DNA]</scope>
    <source>
        <strain evidence="6 7">40Bstr34</strain>
    </source>
</reference>
<feature type="transmembrane region" description="Helical" evidence="4">
    <location>
        <begin position="39"/>
        <end position="63"/>
    </location>
</feature>
<feature type="transmembrane region" description="Helical" evidence="4">
    <location>
        <begin position="165"/>
        <end position="186"/>
    </location>
</feature>
<feature type="transmembrane region" description="Helical" evidence="4">
    <location>
        <begin position="294"/>
        <end position="320"/>
    </location>
</feature>
<dbReference type="AlphaFoldDB" id="A0A6N9TBF3"/>
<protein>
    <submittedName>
        <fullName evidence="6">MFS transporter</fullName>
    </submittedName>
</protein>
<proteinExistence type="predicted"/>
<dbReference type="GO" id="GO:0005886">
    <property type="term" value="C:plasma membrane"/>
    <property type="evidence" value="ECO:0007669"/>
    <property type="project" value="TreeGrafter"/>
</dbReference>
<dbReference type="PANTHER" id="PTHR23521:SF3">
    <property type="entry name" value="MFS TRANSPORTER"/>
    <property type="match status" value="1"/>
</dbReference>
<feature type="transmembrane region" description="Helical" evidence="4">
    <location>
        <begin position="102"/>
        <end position="123"/>
    </location>
</feature>
<dbReference type="SUPFAM" id="SSF103473">
    <property type="entry name" value="MFS general substrate transporter"/>
    <property type="match status" value="1"/>
</dbReference>
<dbReference type="InterPro" id="IPR036259">
    <property type="entry name" value="MFS_trans_sf"/>
</dbReference>
<feature type="transmembrane region" description="Helical" evidence="4">
    <location>
        <begin position="12"/>
        <end position="33"/>
    </location>
</feature>
<dbReference type="InterPro" id="IPR011701">
    <property type="entry name" value="MFS"/>
</dbReference>
<evidence type="ECO:0000313" key="7">
    <source>
        <dbReference type="Proteomes" id="UP000469011"/>
    </source>
</evidence>
<dbReference type="Pfam" id="PF07690">
    <property type="entry name" value="MFS_1"/>
    <property type="match status" value="2"/>
</dbReference>
<gene>
    <name evidence="6" type="ORF">GTK09_26225</name>
</gene>
<feature type="domain" description="Major facilitator superfamily (MFS) profile" evidence="5">
    <location>
        <begin position="6"/>
        <end position="337"/>
    </location>
</feature>